<keyword evidence="6 7" id="KW-0961">Cell wall biogenesis/degradation</keyword>
<feature type="domain" description="Expansin-like EG45" evidence="8">
    <location>
        <begin position="49"/>
        <end position="151"/>
    </location>
</feature>
<dbReference type="Gene3D" id="2.40.40.10">
    <property type="entry name" value="RlpA-like domain"/>
    <property type="match status" value="1"/>
</dbReference>
<keyword evidence="4 7" id="KW-0732">Signal</keyword>
<name>A0AAV3RS63_LITER</name>
<dbReference type="GO" id="GO:0005576">
    <property type="term" value="C:extracellular region"/>
    <property type="evidence" value="ECO:0007669"/>
    <property type="project" value="InterPro"/>
</dbReference>
<dbReference type="PROSITE" id="PS50843">
    <property type="entry name" value="EXPANSIN_CBD"/>
    <property type="match status" value="1"/>
</dbReference>
<protein>
    <recommendedName>
        <fullName evidence="7">Expansin</fullName>
    </recommendedName>
</protein>
<keyword evidence="5" id="KW-0472">Membrane</keyword>
<keyword evidence="2 7" id="KW-0134">Cell wall</keyword>
<evidence type="ECO:0000256" key="1">
    <source>
        <dbReference type="ARBA" id="ARBA00005392"/>
    </source>
</evidence>
<dbReference type="PANTHER" id="PTHR31867">
    <property type="entry name" value="EXPANSIN-A15"/>
    <property type="match status" value="1"/>
</dbReference>
<dbReference type="CDD" id="cd22274">
    <property type="entry name" value="DPBB_EXPA_N"/>
    <property type="match status" value="1"/>
</dbReference>
<dbReference type="PRINTS" id="PR01225">
    <property type="entry name" value="EXPANSNFAMLY"/>
</dbReference>
<organism evidence="10 11">
    <name type="scientific">Lithospermum erythrorhizon</name>
    <name type="common">Purple gromwell</name>
    <name type="synonym">Lithospermum officinale var. erythrorhizon</name>
    <dbReference type="NCBI Taxonomy" id="34254"/>
    <lineage>
        <taxon>Eukaryota</taxon>
        <taxon>Viridiplantae</taxon>
        <taxon>Streptophyta</taxon>
        <taxon>Embryophyta</taxon>
        <taxon>Tracheophyta</taxon>
        <taxon>Spermatophyta</taxon>
        <taxon>Magnoliopsida</taxon>
        <taxon>eudicotyledons</taxon>
        <taxon>Gunneridae</taxon>
        <taxon>Pentapetalae</taxon>
        <taxon>asterids</taxon>
        <taxon>lamiids</taxon>
        <taxon>Boraginales</taxon>
        <taxon>Boraginaceae</taxon>
        <taxon>Boraginoideae</taxon>
        <taxon>Lithospermeae</taxon>
        <taxon>Lithospermum</taxon>
    </lineage>
</organism>
<dbReference type="GO" id="GO:0016020">
    <property type="term" value="C:membrane"/>
    <property type="evidence" value="ECO:0007669"/>
    <property type="project" value="UniProtKB-SubCell"/>
</dbReference>
<keyword evidence="11" id="KW-1185">Reference proteome</keyword>
<accession>A0AAV3RS63</accession>
<keyword evidence="3 7" id="KW-0964">Secreted</keyword>
<dbReference type="InterPro" id="IPR036749">
    <property type="entry name" value="Expansin_CBD_sf"/>
</dbReference>
<comment type="caution">
    <text evidence="10">The sequence shown here is derived from an EMBL/GenBank/DDBJ whole genome shotgun (WGS) entry which is preliminary data.</text>
</comment>
<dbReference type="InterPro" id="IPR009009">
    <property type="entry name" value="RlpA-like_DPBB"/>
</dbReference>
<dbReference type="EMBL" id="BAABME010010574">
    <property type="protein sequence ID" value="GAA0179963.1"/>
    <property type="molecule type" value="Genomic_DNA"/>
</dbReference>
<dbReference type="AlphaFoldDB" id="A0AAV3RS63"/>
<evidence type="ECO:0000256" key="7">
    <source>
        <dbReference type="RuleBase" id="RU365023"/>
    </source>
</evidence>
<dbReference type="SMART" id="SM00837">
    <property type="entry name" value="DPBB_1"/>
    <property type="match status" value="1"/>
</dbReference>
<evidence type="ECO:0000259" key="9">
    <source>
        <dbReference type="PROSITE" id="PS50843"/>
    </source>
</evidence>
<feature type="signal peptide" evidence="7">
    <location>
        <begin position="1"/>
        <end position="27"/>
    </location>
</feature>
<evidence type="ECO:0000256" key="4">
    <source>
        <dbReference type="ARBA" id="ARBA00022729"/>
    </source>
</evidence>
<evidence type="ECO:0000256" key="2">
    <source>
        <dbReference type="ARBA" id="ARBA00022512"/>
    </source>
</evidence>
<evidence type="ECO:0000313" key="10">
    <source>
        <dbReference type="EMBL" id="GAA0179963.1"/>
    </source>
</evidence>
<evidence type="ECO:0000256" key="6">
    <source>
        <dbReference type="ARBA" id="ARBA00023316"/>
    </source>
</evidence>
<dbReference type="InterPro" id="IPR007118">
    <property type="entry name" value="Expan_Lol_pI"/>
</dbReference>
<dbReference type="SUPFAM" id="SSF49590">
    <property type="entry name" value="PHL pollen allergen"/>
    <property type="match status" value="1"/>
</dbReference>
<feature type="chain" id="PRO_5043101800" description="Expansin" evidence="7">
    <location>
        <begin position="28"/>
        <end position="245"/>
    </location>
</feature>
<dbReference type="Pfam" id="PF03330">
    <property type="entry name" value="DPBB_1"/>
    <property type="match status" value="1"/>
</dbReference>
<dbReference type="InterPro" id="IPR007112">
    <property type="entry name" value="Expansin/allergen_DPBB_dom"/>
</dbReference>
<gene>
    <name evidence="10" type="ORF">LIER_30046</name>
</gene>
<evidence type="ECO:0000313" key="11">
    <source>
        <dbReference type="Proteomes" id="UP001454036"/>
    </source>
</evidence>
<feature type="domain" description="Expansin-like CBD" evidence="9">
    <location>
        <begin position="161"/>
        <end position="241"/>
    </location>
</feature>
<dbReference type="InterPro" id="IPR036908">
    <property type="entry name" value="RlpA-like_sf"/>
</dbReference>
<dbReference type="Proteomes" id="UP001454036">
    <property type="component" value="Unassembled WGS sequence"/>
</dbReference>
<dbReference type="InterPro" id="IPR002963">
    <property type="entry name" value="Expansin"/>
</dbReference>
<dbReference type="SUPFAM" id="SSF50685">
    <property type="entry name" value="Barwin-like endoglucanases"/>
    <property type="match status" value="1"/>
</dbReference>
<sequence>MAALSLRASNALFASAIMLILVVNIHATGDWKEGKATYYGNPDGSGTSGGACGYKEEKEGLGVMTVAISPSLFKNCEACGACFEIKCDDKKETRWCKKGDKSIVVTTTNLCPTSDGDHFDLTQPAFVEIAEHDGGIVPVKYRRASCKKKGGIRFTIDGNPNFNLVSISNVGGAGDVVGLEVRGGKKLPWTKMRRNWGQKWQTEAKIAKRKLSFRVTTSDGKTLTLYKVTTKNWEYGQTFESKKNF</sequence>
<dbReference type="Pfam" id="PF01357">
    <property type="entry name" value="Expansin_C"/>
    <property type="match status" value="1"/>
</dbReference>
<comment type="function">
    <text evidence="7">Causes loosening and extension of plant cell walls by disrupting non-covalent bonding between cellulose microfibrils and matrix glucans. No enzymatic activity has been found.</text>
</comment>
<dbReference type="GO" id="GO:0009664">
    <property type="term" value="P:plant-type cell wall organization"/>
    <property type="evidence" value="ECO:0007669"/>
    <property type="project" value="InterPro"/>
</dbReference>
<dbReference type="PRINTS" id="PR01226">
    <property type="entry name" value="EXPANSIN"/>
</dbReference>
<reference evidence="10 11" key="1">
    <citation type="submission" date="2024-01" db="EMBL/GenBank/DDBJ databases">
        <title>The complete chloroplast genome sequence of Lithospermum erythrorhizon: insights into the phylogenetic relationship among Boraginaceae species and the maternal lineages of purple gromwells.</title>
        <authorList>
            <person name="Okada T."/>
            <person name="Watanabe K."/>
        </authorList>
    </citation>
    <scope>NUCLEOTIDE SEQUENCE [LARGE SCALE GENOMIC DNA]</scope>
</reference>
<dbReference type="InterPro" id="IPR007117">
    <property type="entry name" value="Expansin_CBD"/>
</dbReference>
<comment type="subcellular location">
    <subcellularLocation>
        <location evidence="7">Secreted</location>
        <location evidence="7">Cell wall</location>
    </subcellularLocation>
    <subcellularLocation>
        <location evidence="7">Membrane</location>
        <topology evidence="7">Peripheral membrane protein</topology>
    </subcellularLocation>
</comment>
<evidence type="ECO:0000256" key="3">
    <source>
        <dbReference type="ARBA" id="ARBA00022525"/>
    </source>
</evidence>
<evidence type="ECO:0000256" key="5">
    <source>
        <dbReference type="ARBA" id="ARBA00023136"/>
    </source>
</evidence>
<dbReference type="PROSITE" id="PS50842">
    <property type="entry name" value="EXPANSIN_EG45"/>
    <property type="match status" value="1"/>
</dbReference>
<dbReference type="Gene3D" id="2.60.40.760">
    <property type="entry name" value="Expansin, cellulose-binding-like domain"/>
    <property type="match status" value="1"/>
</dbReference>
<comment type="similarity">
    <text evidence="1 7">Belongs to the expansin family. Expansin A subfamily.</text>
</comment>
<dbReference type="GO" id="GO:0009653">
    <property type="term" value="P:anatomical structure morphogenesis"/>
    <property type="evidence" value="ECO:0007669"/>
    <property type="project" value="UniProtKB-ARBA"/>
</dbReference>
<evidence type="ECO:0000259" key="8">
    <source>
        <dbReference type="PROSITE" id="PS50842"/>
    </source>
</evidence>
<proteinExistence type="inferred from homology"/>